<dbReference type="EMBL" id="JAVHUY010000004">
    <property type="protein sequence ID" value="MDQ7903995.1"/>
    <property type="molecule type" value="Genomic_DNA"/>
</dbReference>
<name>A0ABU0ZCE8_9ACTN</name>
<accession>A0ABU0ZCE8</accession>
<reference evidence="2 3" key="1">
    <citation type="submission" date="2023-08" db="EMBL/GenBank/DDBJ databases">
        <title>Phytohabitans sansha sp. nov., isolated from marine sediment.</title>
        <authorList>
            <person name="Zhao Y."/>
            <person name="Yi K."/>
        </authorList>
    </citation>
    <scope>NUCLEOTIDE SEQUENCE [LARGE SCALE GENOMIC DNA]</scope>
    <source>
        <strain evidence="2 3">ZYX-F-186</strain>
    </source>
</reference>
<dbReference type="Proteomes" id="UP001230908">
    <property type="component" value="Unassembled WGS sequence"/>
</dbReference>
<feature type="signal peptide" evidence="1">
    <location>
        <begin position="1"/>
        <end position="29"/>
    </location>
</feature>
<keyword evidence="1" id="KW-0732">Signal</keyword>
<keyword evidence="3" id="KW-1185">Reference proteome</keyword>
<evidence type="ECO:0000313" key="2">
    <source>
        <dbReference type="EMBL" id="MDQ7903995.1"/>
    </source>
</evidence>
<dbReference type="RefSeq" id="WP_308711270.1">
    <property type="nucleotide sequence ID" value="NZ_JAVHUY010000004.1"/>
</dbReference>
<proteinExistence type="predicted"/>
<evidence type="ECO:0000313" key="3">
    <source>
        <dbReference type="Proteomes" id="UP001230908"/>
    </source>
</evidence>
<evidence type="ECO:0000256" key="1">
    <source>
        <dbReference type="SAM" id="SignalP"/>
    </source>
</evidence>
<protein>
    <submittedName>
        <fullName evidence="2">Uncharacterized protein</fullName>
    </submittedName>
</protein>
<sequence>MAGSGSVVRALVALMAVTVGVLTPAPAMAADPVWHRAACFSGTVDTVEVTERGQAFLRIQGHLDCAVQDKAARFGYARYDLASEWGQVRAGDLRRYRAGEPTPFAEGRYVAEGPADFAVCVVTDYDAPVDCVRVYRADPASALDVAPLPRKDATYSRPVRFADGDYRPACGGCW</sequence>
<feature type="chain" id="PRO_5046628360" evidence="1">
    <location>
        <begin position="30"/>
        <end position="174"/>
    </location>
</feature>
<organism evidence="2 3">
    <name type="scientific">Phytohabitans maris</name>
    <dbReference type="NCBI Taxonomy" id="3071409"/>
    <lineage>
        <taxon>Bacteria</taxon>
        <taxon>Bacillati</taxon>
        <taxon>Actinomycetota</taxon>
        <taxon>Actinomycetes</taxon>
        <taxon>Micromonosporales</taxon>
        <taxon>Micromonosporaceae</taxon>
    </lineage>
</organism>
<comment type="caution">
    <text evidence="2">The sequence shown here is derived from an EMBL/GenBank/DDBJ whole genome shotgun (WGS) entry which is preliminary data.</text>
</comment>
<gene>
    <name evidence="2" type="ORF">RB614_05600</name>
</gene>